<organism evidence="2 3">
    <name type="scientific">Taxus chinensis</name>
    <name type="common">Chinese yew</name>
    <name type="synonym">Taxus wallichiana var. chinensis</name>
    <dbReference type="NCBI Taxonomy" id="29808"/>
    <lineage>
        <taxon>Eukaryota</taxon>
        <taxon>Viridiplantae</taxon>
        <taxon>Streptophyta</taxon>
        <taxon>Embryophyta</taxon>
        <taxon>Tracheophyta</taxon>
        <taxon>Spermatophyta</taxon>
        <taxon>Pinopsida</taxon>
        <taxon>Pinidae</taxon>
        <taxon>Conifers II</taxon>
        <taxon>Cupressales</taxon>
        <taxon>Taxaceae</taxon>
        <taxon>Taxus</taxon>
    </lineage>
</organism>
<gene>
    <name evidence="2" type="ORF">KI387_003925</name>
</gene>
<feature type="non-terminal residue" evidence="2">
    <location>
        <position position="86"/>
    </location>
</feature>
<keyword evidence="3" id="KW-1185">Reference proteome</keyword>
<proteinExistence type="predicted"/>
<feature type="non-terminal residue" evidence="2">
    <location>
        <position position="1"/>
    </location>
</feature>
<evidence type="ECO:0000313" key="2">
    <source>
        <dbReference type="EMBL" id="KAH9331817.1"/>
    </source>
</evidence>
<comment type="caution">
    <text evidence="2">The sequence shown here is derived from an EMBL/GenBank/DDBJ whole genome shotgun (WGS) entry which is preliminary data.</text>
</comment>
<accession>A0AA38H281</accession>
<dbReference type="Proteomes" id="UP000824469">
    <property type="component" value="Unassembled WGS sequence"/>
</dbReference>
<feature type="region of interest" description="Disordered" evidence="1">
    <location>
        <begin position="1"/>
        <end position="46"/>
    </location>
</feature>
<evidence type="ECO:0000313" key="3">
    <source>
        <dbReference type="Proteomes" id="UP000824469"/>
    </source>
</evidence>
<evidence type="ECO:0000256" key="1">
    <source>
        <dbReference type="SAM" id="MobiDB-lite"/>
    </source>
</evidence>
<sequence length="86" mass="10352">WKDFRNQERSFGSDKESPDLHLTRQSRVKKPEELQQKEINPKTVTEQPEFSDTQLIIGREIFHLLFVQPSYLEFYLCQQSSWTCIF</sequence>
<dbReference type="AlphaFoldDB" id="A0AA38H281"/>
<reference evidence="2 3" key="1">
    <citation type="journal article" date="2021" name="Nat. Plants">
        <title>The Taxus genome provides insights into paclitaxel biosynthesis.</title>
        <authorList>
            <person name="Xiong X."/>
            <person name="Gou J."/>
            <person name="Liao Q."/>
            <person name="Li Y."/>
            <person name="Zhou Q."/>
            <person name="Bi G."/>
            <person name="Li C."/>
            <person name="Du R."/>
            <person name="Wang X."/>
            <person name="Sun T."/>
            <person name="Guo L."/>
            <person name="Liang H."/>
            <person name="Lu P."/>
            <person name="Wu Y."/>
            <person name="Zhang Z."/>
            <person name="Ro D.K."/>
            <person name="Shang Y."/>
            <person name="Huang S."/>
            <person name="Yan J."/>
        </authorList>
    </citation>
    <scope>NUCLEOTIDE SEQUENCE [LARGE SCALE GENOMIC DNA]</scope>
    <source>
        <strain evidence="2">Ta-2019</strain>
    </source>
</reference>
<dbReference type="EMBL" id="JAHRHJ020000001">
    <property type="protein sequence ID" value="KAH9331817.1"/>
    <property type="molecule type" value="Genomic_DNA"/>
</dbReference>
<feature type="compositionally biased region" description="Basic and acidic residues" evidence="1">
    <location>
        <begin position="29"/>
        <end position="40"/>
    </location>
</feature>
<feature type="compositionally biased region" description="Basic and acidic residues" evidence="1">
    <location>
        <begin position="1"/>
        <end position="22"/>
    </location>
</feature>
<name>A0AA38H281_TAXCH</name>
<protein>
    <submittedName>
        <fullName evidence="2">Uncharacterized protein</fullName>
    </submittedName>
</protein>